<sequence>MADPLSIIAGTVGLLDVCWRVGSYLSDVKGAAKDIESDLEGLRDEIDALHGINSVIRELQKKTAEAGLISGLDQAPELSRIWKNIEENTRGCTDVVAKLEDEVRKIIGKSQQVKPTGKIDGIRKTVRRQSTDPQLSKFHQSLSKYHQSSQVCLTALDIFYSRHSLKATESLSGKADKLLEKESQLEYQIKVLRSQHRATNSRGLLETIEAAAAVISKPLNKHFMPPRSVSSIFTGREELLQELGKTLEGDYSLESDTVQKRFVIQGLGGSGKTEFCCRFAQVNRQKFWGVFSINAASHETAKEGFALIAEIGGVEPNERAAKAWLASLEVPWLLIIDNSDDPYLNIADLFPAGERGFILVTTRVPENTKHGTVGRKSFVFEQLESRAATHLLLKAAQVESPWDTKTMDGAGRITKALGYLPLALIHAGSAIANRLCELGSYLEYFETVWDNIRQTKKQTRARRPRHPDSDDSEDDQTYMGVYSSYEILYRRLERGAGEERTSRNRDAIDLLRIFSFFNRENIRLDLLIAAARNTVPKPVGKDDKPKPWTQRLRELTLRELLFALRIEVLKDRSQPVLPQMLRDVLDESITIPEFESRLRSGMKVLTQYSLITYQEATHSYAMHPLVHVWVRERPQMSLGEKAIWAQAAKNTITNSISLPLQGTPPKEELEFHRSLLLHIMNLRKRQSEIVAKIRKNQTRFFRIWPVVVPKSDLEVVDRNQALQCGKFSYVYTICGKWDEALALQQAVKDFLVPNLGWEHEASIRICKYLARTYLLKGRFNEAGTLNEQVLQAAINSLGEGHQITLEIMDSLGSIRVLQGRLPEAEEMHSRAIQGMRKTHGSDHPDTLSAIDNLGAVFWHKFEFDKAVECHLEALKGMKTKLGPTDERTLAAKENIAMAYREIGGAYLDEAHALMEEVLEERTKLLGREQPFTLIAMSNLAYVKHTMGDHEEAERIIRKGLPVGERNLGETHHGVLAAKLRLAIILTAQKRYEEAKAIFKFVLDRDKYADSVRTDGAIKGYHGSWIFAFYQYVLFWEHQGKVKEALDACEELCKVLESSTHRIRKIVFDKREDLTKRFAFPLL</sequence>
<feature type="region of interest" description="Disordered" evidence="1">
    <location>
        <begin position="456"/>
        <end position="476"/>
    </location>
</feature>
<reference evidence="2 3" key="1">
    <citation type="submission" date="2016-04" db="EMBL/GenBank/DDBJ databases">
        <title>A degradative enzymes factory behind the ericoid mycorrhizal symbiosis.</title>
        <authorList>
            <consortium name="DOE Joint Genome Institute"/>
            <person name="Martino E."/>
            <person name="Morin E."/>
            <person name="Grelet G."/>
            <person name="Kuo A."/>
            <person name="Kohler A."/>
            <person name="Daghino S."/>
            <person name="Barry K."/>
            <person name="Choi C."/>
            <person name="Cichocki N."/>
            <person name="Clum A."/>
            <person name="Copeland A."/>
            <person name="Hainaut M."/>
            <person name="Haridas S."/>
            <person name="Labutti K."/>
            <person name="Lindquist E."/>
            <person name="Lipzen A."/>
            <person name="Khouja H.-R."/>
            <person name="Murat C."/>
            <person name="Ohm R."/>
            <person name="Olson A."/>
            <person name="Spatafora J."/>
            <person name="Veneault-Fourrey C."/>
            <person name="Henrissat B."/>
            <person name="Grigoriev I."/>
            <person name="Martin F."/>
            <person name="Perotto S."/>
        </authorList>
    </citation>
    <scope>NUCLEOTIDE SEQUENCE [LARGE SCALE GENOMIC DNA]</scope>
    <source>
        <strain evidence="2 3">E</strain>
    </source>
</reference>
<dbReference type="SUPFAM" id="SSF52540">
    <property type="entry name" value="P-loop containing nucleoside triphosphate hydrolases"/>
    <property type="match status" value="1"/>
</dbReference>
<dbReference type="Gene3D" id="1.25.40.10">
    <property type="entry name" value="Tetratricopeptide repeat domain"/>
    <property type="match status" value="2"/>
</dbReference>
<dbReference type="OrthoDB" id="5086500at2759"/>
<keyword evidence="3" id="KW-1185">Reference proteome</keyword>
<dbReference type="InterPro" id="IPR053137">
    <property type="entry name" value="NLR-like"/>
</dbReference>
<dbReference type="AlphaFoldDB" id="A0A2J6TNU4"/>
<dbReference type="InParanoid" id="A0A2J6TNU4"/>
<dbReference type="Pfam" id="PF13424">
    <property type="entry name" value="TPR_12"/>
    <property type="match status" value="2"/>
</dbReference>
<dbReference type="PANTHER" id="PTHR46082">
    <property type="entry name" value="ATP/GTP-BINDING PROTEIN-RELATED"/>
    <property type="match status" value="1"/>
</dbReference>
<dbReference type="SMART" id="SM00028">
    <property type="entry name" value="TPR"/>
    <property type="match status" value="4"/>
</dbReference>
<evidence type="ECO:0000313" key="2">
    <source>
        <dbReference type="EMBL" id="PMD64618.1"/>
    </source>
</evidence>
<feature type="compositionally biased region" description="Basic residues" evidence="1">
    <location>
        <begin position="456"/>
        <end position="465"/>
    </location>
</feature>
<dbReference type="STRING" id="1095630.A0A2J6TNU4"/>
<evidence type="ECO:0000256" key="1">
    <source>
        <dbReference type="SAM" id="MobiDB-lite"/>
    </source>
</evidence>
<organism evidence="2 3">
    <name type="scientific">Hyaloscypha bicolor E</name>
    <dbReference type="NCBI Taxonomy" id="1095630"/>
    <lineage>
        <taxon>Eukaryota</taxon>
        <taxon>Fungi</taxon>
        <taxon>Dikarya</taxon>
        <taxon>Ascomycota</taxon>
        <taxon>Pezizomycotina</taxon>
        <taxon>Leotiomycetes</taxon>
        <taxon>Helotiales</taxon>
        <taxon>Hyaloscyphaceae</taxon>
        <taxon>Hyaloscypha</taxon>
        <taxon>Hyaloscypha bicolor</taxon>
    </lineage>
</organism>
<dbReference type="RefSeq" id="XP_024741522.1">
    <property type="nucleotide sequence ID" value="XM_024876630.1"/>
</dbReference>
<proteinExistence type="predicted"/>
<gene>
    <name evidence="2" type="ORF">K444DRAFT_553817</name>
</gene>
<dbReference type="GeneID" id="36584709"/>
<dbReference type="Pfam" id="PF13374">
    <property type="entry name" value="TPR_10"/>
    <property type="match status" value="1"/>
</dbReference>
<name>A0A2J6TNU4_9HELO</name>
<dbReference type="InterPro" id="IPR027417">
    <property type="entry name" value="P-loop_NTPase"/>
</dbReference>
<dbReference type="EMBL" id="KZ613747">
    <property type="protein sequence ID" value="PMD64618.1"/>
    <property type="molecule type" value="Genomic_DNA"/>
</dbReference>
<dbReference type="InterPro" id="IPR011990">
    <property type="entry name" value="TPR-like_helical_dom_sf"/>
</dbReference>
<dbReference type="InterPro" id="IPR019734">
    <property type="entry name" value="TPR_rpt"/>
</dbReference>
<dbReference type="Proteomes" id="UP000235371">
    <property type="component" value="Unassembled WGS sequence"/>
</dbReference>
<dbReference type="Gene3D" id="3.40.50.300">
    <property type="entry name" value="P-loop containing nucleotide triphosphate hydrolases"/>
    <property type="match status" value="1"/>
</dbReference>
<dbReference type="PANTHER" id="PTHR46082:SF6">
    <property type="entry name" value="AAA+ ATPASE DOMAIN-CONTAINING PROTEIN-RELATED"/>
    <property type="match status" value="1"/>
</dbReference>
<dbReference type="SUPFAM" id="SSF48452">
    <property type="entry name" value="TPR-like"/>
    <property type="match status" value="2"/>
</dbReference>
<accession>A0A2J6TNU4</accession>
<evidence type="ECO:0000313" key="3">
    <source>
        <dbReference type="Proteomes" id="UP000235371"/>
    </source>
</evidence>
<protein>
    <submittedName>
        <fullName evidence="2">TPR-like protein</fullName>
    </submittedName>
</protein>